<dbReference type="EMBL" id="HG992338">
    <property type="protein sequence ID" value="CAE6805517.1"/>
    <property type="molecule type" value="Genomic_DNA"/>
</dbReference>
<dbReference type="Proteomes" id="UP000835287">
    <property type="component" value="Chromosome"/>
</dbReference>
<name>A0A8D6VIN3_9XANT</name>
<keyword evidence="3" id="KW-1185">Reference proteome</keyword>
<proteinExistence type="predicted"/>
<evidence type="ECO:0000313" key="1">
    <source>
        <dbReference type="EMBL" id="CAE6746937.1"/>
    </source>
</evidence>
<evidence type="ECO:0000313" key="3">
    <source>
        <dbReference type="Proteomes" id="UP000835287"/>
    </source>
</evidence>
<evidence type="ECO:0000313" key="2">
    <source>
        <dbReference type="EMBL" id="CAE6805517.1"/>
    </source>
</evidence>
<dbReference type="EMBL" id="HG992341">
    <property type="protein sequence ID" value="CAE6746954.1"/>
    <property type="molecule type" value="Genomic_DNA"/>
</dbReference>
<dbReference type="EMBL" id="HG992338">
    <property type="protein sequence ID" value="CAE6805535.1"/>
    <property type="molecule type" value="Genomic_DNA"/>
</dbReference>
<dbReference type="AlphaFoldDB" id="A0A8D6VIN3"/>
<protein>
    <submittedName>
        <fullName evidence="1">Uncharacterized protein</fullName>
    </submittedName>
</protein>
<accession>A0A8D6VIN3</accession>
<reference evidence="1 3" key="1">
    <citation type="submission" date="2021-02" db="EMBL/GenBank/DDBJ databases">
        <authorList>
            <person name="Pothier F. J."/>
        </authorList>
    </citation>
    <scope>NUCLEOTIDE SEQUENCE</scope>
    <source>
        <strain evidence="2 3">301</strain>
        <strain evidence="1">CFBP 1159</strain>
    </source>
</reference>
<dbReference type="Proteomes" id="UP000835243">
    <property type="component" value="Chromosome"/>
</dbReference>
<organism evidence="1">
    <name type="scientific">Xanthomonas arboricola pv. corylina</name>
    <dbReference type="NCBI Taxonomy" id="487821"/>
    <lineage>
        <taxon>Bacteria</taxon>
        <taxon>Pseudomonadati</taxon>
        <taxon>Pseudomonadota</taxon>
        <taxon>Gammaproteobacteria</taxon>
        <taxon>Lysobacterales</taxon>
        <taxon>Lysobacteraceae</taxon>
        <taxon>Xanthomonas</taxon>
    </lineage>
</organism>
<sequence length="98" mass="10704">MYTPSIARSCWAVPPPYVRHACRRFFQHIGSARTAGTRGAQTENGDAVQVRRRSRVTYSTTTGILPMRDCHCRGPVLCTDSPVESTATVTGMSLTSNS</sequence>
<gene>
    <name evidence="1" type="ORF">CFBP1159_15760</name>
    <name evidence="2" type="ORF">XAC301_29970</name>
</gene>
<dbReference type="EMBL" id="HG992341">
    <property type="protein sequence ID" value="CAE6746937.1"/>
    <property type="molecule type" value="Genomic_DNA"/>
</dbReference>